<dbReference type="PANTHER" id="PTHR34039:SF1">
    <property type="entry name" value="UPF0102 PROTEIN YRAN"/>
    <property type="match status" value="1"/>
</dbReference>
<dbReference type="GO" id="GO:0003676">
    <property type="term" value="F:nucleic acid binding"/>
    <property type="evidence" value="ECO:0007669"/>
    <property type="project" value="InterPro"/>
</dbReference>
<dbReference type="HAMAP" id="MF_00048">
    <property type="entry name" value="UPF0102"/>
    <property type="match status" value="1"/>
</dbReference>
<dbReference type="KEGG" id="avu:BK816_03900"/>
<evidence type="ECO:0000313" key="4">
    <source>
        <dbReference type="Proteomes" id="UP000176288"/>
    </source>
</evidence>
<keyword evidence="4" id="KW-1185">Reference proteome</keyword>
<dbReference type="Pfam" id="PF02021">
    <property type="entry name" value="UPF0102"/>
    <property type="match status" value="1"/>
</dbReference>
<proteinExistence type="inferred from homology"/>
<dbReference type="PANTHER" id="PTHR34039">
    <property type="entry name" value="UPF0102 PROTEIN YRAN"/>
    <property type="match status" value="1"/>
</dbReference>
<organism evidence="3 4">
    <name type="scientific">Boudabousia tangfeifanii</name>
    <dbReference type="NCBI Taxonomy" id="1912795"/>
    <lineage>
        <taxon>Bacteria</taxon>
        <taxon>Bacillati</taxon>
        <taxon>Actinomycetota</taxon>
        <taxon>Actinomycetes</taxon>
        <taxon>Actinomycetales</taxon>
        <taxon>Actinomycetaceae</taxon>
        <taxon>Boudabousia</taxon>
    </lineage>
</organism>
<dbReference type="Proteomes" id="UP000176288">
    <property type="component" value="Chromosome"/>
</dbReference>
<name>A0A1D9MJT3_9ACTO</name>
<dbReference type="InterPro" id="IPR011856">
    <property type="entry name" value="tRNA_endonuc-like_dom_sf"/>
</dbReference>
<dbReference type="STRING" id="1912795.BK816_03900"/>
<dbReference type="NCBIfam" id="NF009150">
    <property type="entry name" value="PRK12497.1-3"/>
    <property type="match status" value="1"/>
</dbReference>
<evidence type="ECO:0000313" key="3">
    <source>
        <dbReference type="EMBL" id="AOZ72546.1"/>
    </source>
</evidence>
<protein>
    <recommendedName>
        <fullName evidence="2">UPF0102 protein BK816_03900</fullName>
    </recommendedName>
</protein>
<dbReference type="AlphaFoldDB" id="A0A1D9MJT3"/>
<dbReference type="EMBL" id="CP017812">
    <property type="protein sequence ID" value="AOZ72546.1"/>
    <property type="molecule type" value="Genomic_DNA"/>
</dbReference>
<comment type="similarity">
    <text evidence="1 2">Belongs to the UPF0102 family.</text>
</comment>
<accession>A0A1D9MJT3</accession>
<evidence type="ECO:0000256" key="2">
    <source>
        <dbReference type="HAMAP-Rule" id="MF_00048"/>
    </source>
</evidence>
<gene>
    <name evidence="3" type="ORF">BK816_03900</name>
</gene>
<dbReference type="SUPFAM" id="SSF52980">
    <property type="entry name" value="Restriction endonuclease-like"/>
    <property type="match status" value="1"/>
</dbReference>
<dbReference type="InterPro" id="IPR003509">
    <property type="entry name" value="UPF0102_YraN-like"/>
</dbReference>
<dbReference type="CDD" id="cd20736">
    <property type="entry name" value="PoNe_Nuclease"/>
    <property type="match status" value="1"/>
</dbReference>
<dbReference type="Gene3D" id="3.40.1350.10">
    <property type="match status" value="1"/>
</dbReference>
<dbReference type="NCBIfam" id="NF009154">
    <property type="entry name" value="PRK12497.3-3"/>
    <property type="match status" value="1"/>
</dbReference>
<sequence length="126" mass="14429">MKADLLAQRVTNQEVGKIGEDIACRVLADNGWSIISRNWRCRYGEIDVIAVKGQEISFIEVKTRRGKSHGSGIQAIDPRKLNRIRKLARLWLQSSSDFFTQINIDALEVQLHDDLSSKVRYFREVA</sequence>
<evidence type="ECO:0000256" key="1">
    <source>
        <dbReference type="ARBA" id="ARBA00006738"/>
    </source>
</evidence>
<reference evidence="3 4" key="1">
    <citation type="submission" date="2016-10" db="EMBL/GenBank/DDBJ databases">
        <title>Actinomyces aegypiusis sp. nov., isolated from the Aegypius monachus in Qinghai Tibet Plateau China.</title>
        <authorList>
            <person name="Wang Y."/>
        </authorList>
    </citation>
    <scope>NUCLEOTIDE SEQUENCE [LARGE SCALE GENOMIC DNA]</scope>
    <source>
        <strain evidence="3 4">VUL4_3</strain>
    </source>
</reference>
<dbReference type="RefSeq" id="WP_071164012.1">
    <property type="nucleotide sequence ID" value="NZ_CP017812.1"/>
</dbReference>
<dbReference type="InterPro" id="IPR011335">
    <property type="entry name" value="Restrct_endonuc-II-like"/>
</dbReference>